<dbReference type="GO" id="GO:0006654">
    <property type="term" value="P:phosphatidic acid biosynthetic process"/>
    <property type="evidence" value="ECO:0007669"/>
    <property type="project" value="TreeGrafter"/>
</dbReference>
<gene>
    <name evidence="8" type="ORF">SAMN04487935_0816</name>
</gene>
<keyword evidence="3 8" id="KW-0808">Transferase</keyword>
<accession>A0A1G8T3R1</accession>
<comment type="pathway">
    <text evidence="1">Lipid metabolism.</text>
</comment>
<evidence type="ECO:0000256" key="2">
    <source>
        <dbReference type="ARBA" id="ARBA00022516"/>
    </source>
</evidence>
<evidence type="ECO:0000256" key="4">
    <source>
        <dbReference type="ARBA" id="ARBA00023098"/>
    </source>
</evidence>
<name>A0A1G8T3R1_9FLAO</name>
<dbReference type="Pfam" id="PF01553">
    <property type="entry name" value="Acyltransferase"/>
    <property type="match status" value="1"/>
</dbReference>
<dbReference type="InterPro" id="IPR002123">
    <property type="entry name" value="Plipid/glycerol_acylTrfase"/>
</dbReference>
<organism evidence="8 9">
    <name type="scientific">Flavobacterium noncentrifugens</name>
    <dbReference type="NCBI Taxonomy" id="1128970"/>
    <lineage>
        <taxon>Bacteria</taxon>
        <taxon>Pseudomonadati</taxon>
        <taxon>Bacteroidota</taxon>
        <taxon>Flavobacteriia</taxon>
        <taxon>Flavobacteriales</taxon>
        <taxon>Flavobacteriaceae</taxon>
        <taxon>Flavobacterium</taxon>
    </lineage>
</organism>
<evidence type="ECO:0000256" key="3">
    <source>
        <dbReference type="ARBA" id="ARBA00022679"/>
    </source>
</evidence>
<evidence type="ECO:0000259" key="7">
    <source>
        <dbReference type="SMART" id="SM00563"/>
    </source>
</evidence>
<dbReference type="STRING" id="1128970.SAMN04487935_0816"/>
<dbReference type="SUPFAM" id="SSF69593">
    <property type="entry name" value="Glycerol-3-phosphate (1)-acyltransferase"/>
    <property type="match status" value="1"/>
</dbReference>
<keyword evidence="6" id="KW-0472">Membrane</keyword>
<evidence type="ECO:0000256" key="5">
    <source>
        <dbReference type="ARBA" id="ARBA00023315"/>
    </source>
</evidence>
<dbReference type="PANTHER" id="PTHR10434">
    <property type="entry name" value="1-ACYL-SN-GLYCEROL-3-PHOSPHATE ACYLTRANSFERASE"/>
    <property type="match status" value="1"/>
</dbReference>
<dbReference type="GO" id="GO:0003841">
    <property type="term" value="F:1-acylglycerol-3-phosphate O-acyltransferase activity"/>
    <property type="evidence" value="ECO:0007669"/>
    <property type="project" value="TreeGrafter"/>
</dbReference>
<evidence type="ECO:0000313" key="8">
    <source>
        <dbReference type="EMBL" id="SDJ36208.1"/>
    </source>
</evidence>
<evidence type="ECO:0000256" key="1">
    <source>
        <dbReference type="ARBA" id="ARBA00005189"/>
    </source>
</evidence>
<reference evidence="8 9" key="1">
    <citation type="submission" date="2016-10" db="EMBL/GenBank/DDBJ databases">
        <authorList>
            <person name="de Groot N.N."/>
        </authorList>
    </citation>
    <scope>NUCLEOTIDE SEQUENCE [LARGE SCALE GENOMIC DNA]</scope>
    <source>
        <strain evidence="8 9">CGMCC 1.10076</strain>
    </source>
</reference>
<keyword evidence="6" id="KW-1133">Transmembrane helix</keyword>
<sequence>MAFPHELLKMIVIYQSDLQIGVKKAEFISYFCPKSFQKSMEKIISYPISALAMLLFLLVLVIFHPIQWICLNVFGYQAHKKSVDYLNVCLLRIGHLLGTTYKVENRDLIPKGVPIIFVANHQSLYDIIGIIWFFRKFHPKFVSKKELASGIPSVSYNLRHGGSVVIDRKDPKQAIPVIKSLAEYIEKHHRSAVIFPEGTRSKTGVPKEFAQSGLKILCKYAPSAVVVPISINNSWKFVKYGFFPFGLGNRLTFTVHKAMAVKDYPFEELMQLTEKAVVSGVKI</sequence>
<protein>
    <submittedName>
        <fullName evidence="8">1-acyl-sn-glycerol-3-phosphate acyltransferase</fullName>
    </submittedName>
</protein>
<dbReference type="SMART" id="SM00563">
    <property type="entry name" value="PlsC"/>
    <property type="match status" value="1"/>
</dbReference>
<dbReference type="PANTHER" id="PTHR10434:SF64">
    <property type="entry name" value="1-ACYL-SN-GLYCEROL-3-PHOSPHATE ACYLTRANSFERASE-RELATED"/>
    <property type="match status" value="1"/>
</dbReference>
<keyword evidence="4" id="KW-0443">Lipid metabolism</keyword>
<dbReference type="Proteomes" id="UP000199580">
    <property type="component" value="Unassembled WGS sequence"/>
</dbReference>
<keyword evidence="2" id="KW-0444">Lipid biosynthesis</keyword>
<feature type="transmembrane region" description="Helical" evidence="6">
    <location>
        <begin position="43"/>
        <end position="63"/>
    </location>
</feature>
<evidence type="ECO:0000313" key="9">
    <source>
        <dbReference type="Proteomes" id="UP000199580"/>
    </source>
</evidence>
<proteinExistence type="predicted"/>
<feature type="domain" description="Phospholipid/glycerol acyltransferase" evidence="7">
    <location>
        <begin position="115"/>
        <end position="234"/>
    </location>
</feature>
<dbReference type="AlphaFoldDB" id="A0A1G8T3R1"/>
<evidence type="ECO:0000256" key="6">
    <source>
        <dbReference type="SAM" id="Phobius"/>
    </source>
</evidence>
<keyword evidence="5 8" id="KW-0012">Acyltransferase</keyword>
<dbReference type="CDD" id="cd07989">
    <property type="entry name" value="LPLAT_AGPAT-like"/>
    <property type="match status" value="1"/>
</dbReference>
<keyword evidence="6" id="KW-0812">Transmembrane</keyword>
<keyword evidence="9" id="KW-1185">Reference proteome</keyword>
<dbReference type="EMBL" id="FNEZ01000001">
    <property type="protein sequence ID" value="SDJ36208.1"/>
    <property type="molecule type" value="Genomic_DNA"/>
</dbReference>